<gene>
    <name evidence="2" type="ORF">CGC43_04560</name>
</gene>
<dbReference type="Pfam" id="PF00857">
    <property type="entry name" value="Isochorismatase"/>
    <property type="match status" value="1"/>
</dbReference>
<feature type="domain" description="Isochorismatase-like" evidence="1">
    <location>
        <begin position="1"/>
        <end position="149"/>
    </location>
</feature>
<dbReference type="InterPro" id="IPR000868">
    <property type="entry name" value="Isochorismatase-like_dom"/>
</dbReference>
<dbReference type="KEGG" id="foo:CGC45_04545"/>
<dbReference type="OrthoDB" id="5605667at2"/>
<evidence type="ECO:0000313" key="2">
    <source>
        <dbReference type="EMBL" id="AXH30706.1"/>
    </source>
</evidence>
<dbReference type="SUPFAM" id="SSF52499">
    <property type="entry name" value="Isochorismatase-like hydrolases"/>
    <property type="match status" value="1"/>
</dbReference>
<dbReference type="EMBL" id="CP022375">
    <property type="protein sequence ID" value="AXH30706.1"/>
    <property type="molecule type" value="Genomic_DNA"/>
</dbReference>
<dbReference type="AlphaFoldDB" id="A0A345JTR0"/>
<dbReference type="Proteomes" id="UP000253862">
    <property type="component" value="Chromosome"/>
</dbReference>
<reference evidence="2 3" key="1">
    <citation type="submission" date="2017-07" db="EMBL/GenBank/DDBJ databases">
        <title>Complete genome sequences and comparative analysis of the novel pathogen Francisella opportunistica.</title>
        <authorList>
            <person name="Dietrich E.A."/>
            <person name="Kingry L.C."/>
            <person name="Petersen J.M."/>
        </authorList>
    </citation>
    <scope>NUCLEOTIDE SEQUENCE [LARGE SCALE GENOMIC DNA]</scope>
    <source>
        <strain evidence="2 3">14-2155</strain>
    </source>
</reference>
<protein>
    <submittedName>
        <fullName evidence="2">Isochorismatase</fullName>
    </submittedName>
</protein>
<dbReference type="InterPro" id="IPR036380">
    <property type="entry name" value="Isochorismatase-like_sf"/>
</dbReference>
<dbReference type="Gene3D" id="3.40.50.850">
    <property type="entry name" value="Isochorismatase-like"/>
    <property type="match status" value="1"/>
</dbReference>
<proteinExistence type="predicted"/>
<accession>A0A345JTR0</accession>
<organism evidence="2 3">
    <name type="scientific">Francisella opportunistica</name>
    <dbReference type="NCBI Taxonomy" id="2016517"/>
    <lineage>
        <taxon>Bacteria</taxon>
        <taxon>Pseudomonadati</taxon>
        <taxon>Pseudomonadota</taxon>
        <taxon>Gammaproteobacteria</taxon>
        <taxon>Thiotrichales</taxon>
        <taxon>Francisellaceae</taxon>
        <taxon>Francisella</taxon>
    </lineage>
</organism>
<name>A0A345JTR0_9GAMM</name>
<sequence length="162" mass="18830">MIDIQKGFNCKELDSIINRFNNNHNKFDHVCFCMFENRKGSLFEKQLKWVGFQNQEDRKLIEKTKIPKNSYFINHHNYTVYNADMKKLINNLNPQQIYLAGIFSDVCLLKIAIDMFDDGVIAYVIEDLSTSLHGLDAHKNAFYNMKLALGEDKIISISDVKS</sequence>
<evidence type="ECO:0000259" key="1">
    <source>
        <dbReference type="Pfam" id="PF00857"/>
    </source>
</evidence>
<evidence type="ECO:0000313" key="3">
    <source>
        <dbReference type="Proteomes" id="UP000253862"/>
    </source>
</evidence>
<keyword evidence="3" id="KW-1185">Reference proteome</keyword>